<feature type="domain" description="Glucose/Sorbosone dehydrogenase" evidence="2">
    <location>
        <begin position="173"/>
        <end position="392"/>
    </location>
</feature>
<dbReference type="AlphaFoldDB" id="A0A919CI85"/>
<organism evidence="3 4">
    <name type="scientific">Parahalioglobus pacificus</name>
    <dbReference type="NCBI Taxonomy" id="930806"/>
    <lineage>
        <taxon>Bacteria</taxon>
        <taxon>Pseudomonadati</taxon>
        <taxon>Pseudomonadota</taxon>
        <taxon>Gammaproteobacteria</taxon>
        <taxon>Cellvibrionales</taxon>
        <taxon>Halieaceae</taxon>
        <taxon>Parahalioglobus</taxon>
    </lineage>
</organism>
<gene>
    <name evidence="3" type="ORF">GCM10007053_05290</name>
</gene>
<reference evidence="3" key="2">
    <citation type="submission" date="2020-09" db="EMBL/GenBank/DDBJ databases">
        <authorList>
            <person name="Sun Q."/>
            <person name="Kim S."/>
        </authorList>
    </citation>
    <scope>NUCLEOTIDE SEQUENCE</scope>
    <source>
        <strain evidence="3">KCTC 23430</strain>
    </source>
</reference>
<evidence type="ECO:0000313" key="3">
    <source>
        <dbReference type="EMBL" id="GHD27265.1"/>
    </source>
</evidence>
<evidence type="ECO:0000256" key="1">
    <source>
        <dbReference type="SAM" id="SignalP"/>
    </source>
</evidence>
<dbReference type="PANTHER" id="PTHR33546:SF1">
    <property type="entry name" value="LARGE, MULTIFUNCTIONAL SECRETED PROTEIN"/>
    <property type="match status" value="1"/>
</dbReference>
<dbReference type="InterPro" id="IPR011042">
    <property type="entry name" value="6-blade_b-propeller_TolB-like"/>
</dbReference>
<accession>A0A919CI85</accession>
<dbReference type="Gene3D" id="2.120.10.30">
    <property type="entry name" value="TolB, C-terminal domain"/>
    <property type="match status" value="1"/>
</dbReference>
<dbReference type="RefSeq" id="WP_189474897.1">
    <property type="nucleotide sequence ID" value="NZ_BMYM01000001.1"/>
</dbReference>
<dbReference type="InterPro" id="IPR012938">
    <property type="entry name" value="Glc/Sorbosone_DH"/>
</dbReference>
<sequence length="405" mass="44523">MNKQHYAALSLVAAFAMNPIISLAEEDEASTSEEESKPAAEAKVGYFPLEVDPREFLSTIQLPEGFNISIYRDGIEAARSLAVSDSGAVFVGSRTNRKRERIGKVYAVTPGETPAVGGDVKVIASDLNVPNGVALRNGDLYVAEIHRVIRMDAIENNLDSPPEPVVINDSFPEEFHHGWKYLRFGPDDRLYVPIGAPCNICEPEARQGTIVSLAADGTDEQVHAYGVRNSVGFDWDPATGDFWFTDNGRDLWGDDTPPEELNHAPVAGAHFGYPYRYGAALVDDSFDTELTDEAFTGAALEFPAHNALLGMHFYTAQQFPADYHGDIFIASHGSWNREQPDGYKLFRVRMADGEAVAWEEFATGWLTEEGKFWGRPTDVAIGADGALLVSDDFNNLIYRISYGDS</sequence>
<comment type="caution">
    <text evidence="3">The sequence shown here is derived from an EMBL/GenBank/DDBJ whole genome shotgun (WGS) entry which is preliminary data.</text>
</comment>
<dbReference type="Pfam" id="PF07995">
    <property type="entry name" value="GSDH"/>
    <property type="match status" value="1"/>
</dbReference>
<protein>
    <submittedName>
        <fullName evidence="3">Sorbosone dehydrogenase</fullName>
    </submittedName>
</protein>
<dbReference type="InterPro" id="IPR011041">
    <property type="entry name" value="Quinoprot_gluc/sorb_DH_b-prop"/>
</dbReference>
<dbReference type="PANTHER" id="PTHR33546">
    <property type="entry name" value="LARGE, MULTIFUNCTIONAL SECRETED PROTEIN-RELATED"/>
    <property type="match status" value="1"/>
</dbReference>
<proteinExistence type="predicted"/>
<dbReference type="Proteomes" id="UP000644693">
    <property type="component" value="Unassembled WGS sequence"/>
</dbReference>
<name>A0A919CI85_9GAMM</name>
<reference evidence="3" key="1">
    <citation type="journal article" date="2014" name="Int. J. Syst. Evol. Microbiol.">
        <title>Complete genome sequence of Corynebacterium casei LMG S-19264T (=DSM 44701T), isolated from a smear-ripened cheese.</title>
        <authorList>
            <consortium name="US DOE Joint Genome Institute (JGI-PGF)"/>
            <person name="Walter F."/>
            <person name="Albersmeier A."/>
            <person name="Kalinowski J."/>
            <person name="Ruckert C."/>
        </authorList>
    </citation>
    <scope>NUCLEOTIDE SEQUENCE</scope>
    <source>
        <strain evidence="3">KCTC 23430</strain>
    </source>
</reference>
<evidence type="ECO:0000259" key="2">
    <source>
        <dbReference type="Pfam" id="PF07995"/>
    </source>
</evidence>
<evidence type="ECO:0000313" key="4">
    <source>
        <dbReference type="Proteomes" id="UP000644693"/>
    </source>
</evidence>
<dbReference type="EMBL" id="BMYM01000001">
    <property type="protein sequence ID" value="GHD27265.1"/>
    <property type="molecule type" value="Genomic_DNA"/>
</dbReference>
<keyword evidence="1" id="KW-0732">Signal</keyword>
<dbReference type="SUPFAM" id="SSF50952">
    <property type="entry name" value="Soluble quinoprotein glucose dehydrogenase"/>
    <property type="match status" value="1"/>
</dbReference>
<feature type="signal peptide" evidence="1">
    <location>
        <begin position="1"/>
        <end position="24"/>
    </location>
</feature>
<keyword evidence="4" id="KW-1185">Reference proteome</keyword>
<feature type="chain" id="PRO_5037425289" evidence="1">
    <location>
        <begin position="25"/>
        <end position="405"/>
    </location>
</feature>